<gene>
    <name evidence="2" type="ORF">OIU79_000774</name>
</gene>
<dbReference type="Gene3D" id="3.40.50.300">
    <property type="entry name" value="P-loop containing nucleotide triphosphate hydrolases"/>
    <property type="match status" value="1"/>
</dbReference>
<organism evidence="2 3">
    <name type="scientific">Salix purpurea</name>
    <name type="common">Purple osier willow</name>
    <dbReference type="NCBI Taxonomy" id="77065"/>
    <lineage>
        <taxon>Eukaryota</taxon>
        <taxon>Viridiplantae</taxon>
        <taxon>Streptophyta</taxon>
        <taxon>Embryophyta</taxon>
        <taxon>Tracheophyta</taxon>
        <taxon>Spermatophyta</taxon>
        <taxon>Magnoliopsida</taxon>
        <taxon>eudicotyledons</taxon>
        <taxon>Gunneridae</taxon>
        <taxon>Pentapetalae</taxon>
        <taxon>rosids</taxon>
        <taxon>fabids</taxon>
        <taxon>Malpighiales</taxon>
        <taxon>Salicaceae</taxon>
        <taxon>Saliceae</taxon>
        <taxon>Salix</taxon>
    </lineage>
</organism>
<dbReference type="InterPro" id="IPR051309">
    <property type="entry name" value="ABCF_ATPase"/>
</dbReference>
<dbReference type="InterPro" id="IPR027417">
    <property type="entry name" value="P-loop_NTPase"/>
</dbReference>
<evidence type="ECO:0000313" key="2">
    <source>
        <dbReference type="EMBL" id="KAJ6740722.1"/>
    </source>
</evidence>
<evidence type="ECO:0000256" key="1">
    <source>
        <dbReference type="SAM" id="MobiDB-lite"/>
    </source>
</evidence>
<dbReference type="AlphaFoldDB" id="A0A9Q0V2V1"/>
<proteinExistence type="predicted"/>
<dbReference type="PANTHER" id="PTHR42855:SF1">
    <property type="entry name" value="ABC TRANSPORTER DOMAIN-CONTAINING PROTEIN"/>
    <property type="match status" value="1"/>
</dbReference>
<comment type="caution">
    <text evidence="2">The sequence shown here is derived from an EMBL/GenBank/DDBJ whole genome shotgun (WGS) entry which is preliminary data.</text>
</comment>
<keyword evidence="3" id="KW-1185">Reference proteome</keyword>
<feature type="region of interest" description="Disordered" evidence="1">
    <location>
        <begin position="68"/>
        <end position="117"/>
    </location>
</feature>
<dbReference type="EMBL" id="JAPFFK010000010">
    <property type="protein sequence ID" value="KAJ6740722.1"/>
    <property type="molecule type" value="Genomic_DNA"/>
</dbReference>
<feature type="compositionally biased region" description="Basic and acidic residues" evidence="1">
    <location>
        <begin position="80"/>
        <end position="92"/>
    </location>
</feature>
<sequence length="199" mass="23106">MLEEAISEYSGTVITVSHDRYFIKQIVNRVVEVKDDKLQDYAGDYNYYLEKNLDARRRILNVRQSLRTKAPKVKAKSKMSKAEKEAQKENKKMKAFQAAKQKSKGVHHPLKSSSPLKSRLISSHLSNHPLLSARRRRRLSARRRRRLSASRRRRLSACRRRLRRRLLALASLCTPPSSLLHPSWKSCCGLFEALRPSDK</sequence>
<evidence type="ECO:0000313" key="3">
    <source>
        <dbReference type="Proteomes" id="UP001151532"/>
    </source>
</evidence>
<name>A0A9Q0V2V1_SALPP</name>
<accession>A0A9Q0V2V1</accession>
<feature type="compositionally biased region" description="Basic residues" evidence="1">
    <location>
        <begin position="101"/>
        <end position="110"/>
    </location>
</feature>
<reference evidence="2" key="2">
    <citation type="journal article" date="2023" name="Int. J. Mol. Sci.">
        <title>De Novo Assembly and Annotation of 11 Diverse Shrub Willow (Salix) Genomes Reveals Novel Gene Organization in Sex-Linked Regions.</title>
        <authorList>
            <person name="Hyden B."/>
            <person name="Feng K."/>
            <person name="Yates T.B."/>
            <person name="Jawdy S."/>
            <person name="Cereghino C."/>
            <person name="Smart L.B."/>
            <person name="Muchero W."/>
        </authorList>
    </citation>
    <scope>NUCLEOTIDE SEQUENCE</scope>
    <source>
        <tissue evidence="2">Shoot tip</tissue>
    </source>
</reference>
<protein>
    <submittedName>
        <fullName evidence="2">ABC TRANSPORTER F FAMILY MEMBER 5</fullName>
    </submittedName>
</protein>
<dbReference type="OrthoDB" id="1746774at2759"/>
<dbReference type="PANTHER" id="PTHR42855">
    <property type="entry name" value="ABC TRANSPORTER ATP-BINDING SUBUNIT"/>
    <property type="match status" value="1"/>
</dbReference>
<dbReference type="Proteomes" id="UP001151532">
    <property type="component" value="Chromosome 7"/>
</dbReference>
<reference evidence="2" key="1">
    <citation type="submission" date="2022-11" db="EMBL/GenBank/DDBJ databases">
        <authorList>
            <person name="Hyden B.L."/>
            <person name="Feng K."/>
            <person name="Yates T."/>
            <person name="Jawdy S."/>
            <person name="Smart L.B."/>
            <person name="Muchero W."/>
        </authorList>
    </citation>
    <scope>NUCLEOTIDE SEQUENCE</scope>
    <source>
        <tissue evidence="2">Shoot tip</tissue>
    </source>
</reference>
<feature type="compositionally biased region" description="Basic residues" evidence="1">
    <location>
        <begin position="69"/>
        <end position="79"/>
    </location>
</feature>